<organism evidence="1 2">
    <name type="scientific">Burkholderia anthinoferrum</name>
    <dbReference type="NCBI Taxonomy" id="3090833"/>
    <lineage>
        <taxon>Bacteria</taxon>
        <taxon>Pseudomonadati</taxon>
        <taxon>Pseudomonadota</taxon>
        <taxon>Betaproteobacteria</taxon>
        <taxon>Burkholderiales</taxon>
        <taxon>Burkholderiaceae</taxon>
        <taxon>Burkholderia</taxon>
    </lineage>
</organism>
<comment type="caution">
    <text evidence="1">The sequence shown here is derived from an EMBL/GenBank/DDBJ whole genome shotgun (WGS) entry which is preliminary data.</text>
</comment>
<accession>A0ABU5WKL5</accession>
<dbReference type="Proteomes" id="UP001304467">
    <property type="component" value="Unassembled WGS sequence"/>
</dbReference>
<evidence type="ECO:0000313" key="1">
    <source>
        <dbReference type="EMBL" id="MEB2579428.1"/>
    </source>
</evidence>
<proteinExistence type="predicted"/>
<evidence type="ECO:0000313" key="2">
    <source>
        <dbReference type="Proteomes" id="UP001304467"/>
    </source>
</evidence>
<reference evidence="1 2" key="1">
    <citation type="journal article" date="2023" name="Front. Microbiol.">
        <title>Genomic analyses of Burkholderia respiratory isolates indicates two evolutionarily distinct B. anthina clades.</title>
        <authorList>
            <person name="Pham A."/>
            <person name="Volmer J.G."/>
            <person name="Chambers D.C."/>
            <person name="Smith D.J."/>
            <person name="Reid D.W."/>
            <person name="Burr L."/>
            <person name="Wells T.J."/>
        </authorList>
    </citation>
    <scope>NUCLEOTIDE SEQUENCE [LARGE SCALE GENOMIC DNA]</scope>
    <source>
        <strain evidence="1 2">BCCIQ07A</strain>
    </source>
</reference>
<name>A0ABU5WKL5_9BURK</name>
<gene>
    <name evidence="1" type="ORF">SB593_10715</name>
</gene>
<keyword evidence="2" id="KW-1185">Reference proteome</keyword>
<dbReference type="EMBL" id="JAWRLE010000013">
    <property type="protein sequence ID" value="MEB2579428.1"/>
    <property type="molecule type" value="Genomic_DNA"/>
</dbReference>
<sequence>MSIISAYETDRSGVLAKRYATLAVGFFDHPDEAQSSAARIPLENLFRILEMYRHGAFSDDDRKGVLTMVSQTENFTVGPTEKTWHAEIEDALTVAMQDTFAGASKEDAVRSLQGSLRWLVSHNRADNAGVGSAKRFFATFSQALA</sequence>
<dbReference type="RefSeq" id="WP_143328728.1">
    <property type="nucleotide sequence ID" value="NZ_JAWRKY010000005.1"/>
</dbReference>
<protein>
    <submittedName>
        <fullName evidence="1">Uncharacterized protein</fullName>
    </submittedName>
</protein>